<evidence type="ECO:0000313" key="5">
    <source>
        <dbReference type="EMBL" id="ACR70250.1"/>
    </source>
</evidence>
<dbReference type="Pfam" id="PF01966">
    <property type="entry name" value="HD"/>
    <property type="match status" value="1"/>
</dbReference>
<dbReference type="FunFam" id="1.10.3210.10:FF:000010">
    <property type="entry name" value="Deoxyguanosinetriphosphate triphosphohydrolase"/>
    <property type="match status" value="1"/>
</dbReference>
<dbReference type="KEGG" id="eic:NT01EI_3100"/>
<organism evidence="5 6">
    <name type="scientific">Edwardsiella ictaluri (strain 93-146)</name>
    <dbReference type="NCBI Taxonomy" id="634503"/>
    <lineage>
        <taxon>Bacteria</taxon>
        <taxon>Pseudomonadati</taxon>
        <taxon>Pseudomonadota</taxon>
        <taxon>Gammaproteobacteria</taxon>
        <taxon>Enterobacterales</taxon>
        <taxon>Hafniaceae</taxon>
        <taxon>Edwardsiella</taxon>
    </lineage>
</organism>
<sequence length="509" mass="58568">MSIGIDFASKLSYQRPLRSAEEALLLHGAYEIGRQFESDRGRIINSAAIRRLQQKTQVFPLERNAAVRSRLTHSMEVQQVGRHIAREILHCLSSQGRIAALGLADYTDAFESSVEMACLMHDMGNPPFGHFGEAAIKAWFSRELGVSADGHNRLDDAACQVGFLRRDGQDAALDELRARLRIDLSNFEGNAQSIRLIHTLLKLNLTYAQTACVLKYTRPAYWQGPLLAGFDYLMKKPGYYWSEEAFVEQLRQQVDLLPYHRFPLTYIMEAADDISYCVADLEDTVEKHLLSVEQLYAFLKDEWGAVTSGDLFSITVQDAFERCNKKYGRRSADDIFFMYLRVNVVKRLVPYAADCFLKNLQHIFIGAFNEPLLSAGAEEYRLLNIFKQVALKHVFNHFEVEQLELQGYRVIKGLLDIYSPLLAMPQSDFLRLMRDDHHPDYLIETRLFHKLSVKHRLAYREAVDSLAAFDGAQLQAREYYYRARLIQDYISGMTDLYAYDEYRRLMAAE</sequence>
<dbReference type="SMART" id="SM00471">
    <property type="entry name" value="HDc"/>
    <property type="match status" value="1"/>
</dbReference>
<feature type="domain" description="HD" evidence="4">
    <location>
        <begin position="70"/>
        <end position="277"/>
    </location>
</feature>
<dbReference type="Pfam" id="PF13286">
    <property type="entry name" value="HD_assoc"/>
    <property type="match status" value="1"/>
</dbReference>
<protein>
    <recommendedName>
        <fullName evidence="3">Deoxyguanosinetriphosphate triphosphohydrolase</fullName>
        <shortName evidence="3">dGTP triphosphohydrolase</shortName>
        <shortName evidence="3">dGTPase</shortName>
        <ecNumber evidence="3">3.1.5.1</ecNumber>
    </recommendedName>
</protein>
<dbReference type="InterPro" id="IPR050135">
    <property type="entry name" value="dGTPase-like"/>
</dbReference>
<dbReference type="PATRIC" id="fig|634503.3.peg.2762"/>
<dbReference type="HOGENOM" id="CLU_028163_2_1_6"/>
<dbReference type="SUPFAM" id="SSF109604">
    <property type="entry name" value="HD-domain/PDEase-like"/>
    <property type="match status" value="1"/>
</dbReference>
<evidence type="ECO:0000256" key="2">
    <source>
        <dbReference type="ARBA" id="ARBA00022842"/>
    </source>
</evidence>
<dbReference type="HAMAP" id="MF_00030">
    <property type="entry name" value="dGTPase_type1"/>
    <property type="match status" value="1"/>
</dbReference>
<dbReference type="Proteomes" id="UP000001485">
    <property type="component" value="Chromosome"/>
</dbReference>
<dbReference type="GO" id="GO:0008832">
    <property type="term" value="F:dGTPase activity"/>
    <property type="evidence" value="ECO:0007669"/>
    <property type="project" value="UniProtKB-UniRule"/>
</dbReference>
<comment type="subunit">
    <text evidence="3">Homotetramer.</text>
</comment>
<comment type="function">
    <text evidence="3">dGTPase preferentially hydrolyzes dGTP over the other canonical NTPs.</text>
</comment>
<evidence type="ECO:0000313" key="6">
    <source>
        <dbReference type="Proteomes" id="UP000001485"/>
    </source>
</evidence>
<reference evidence="6" key="1">
    <citation type="submission" date="2009-03" db="EMBL/GenBank/DDBJ databases">
        <title>Complete genome sequence of Edwardsiella ictaluri 93-146.</title>
        <authorList>
            <person name="Williams M.L."/>
            <person name="Gillaspy A.F."/>
            <person name="Dyer D.W."/>
            <person name="Thune R.L."/>
            <person name="Waldbieser G.C."/>
            <person name="Schuster S.C."/>
            <person name="Gipson J."/>
            <person name="Zaitshik J."/>
            <person name="Landry C."/>
            <person name="Lawrence M.L."/>
        </authorList>
    </citation>
    <scope>NUCLEOTIDE SEQUENCE [LARGE SCALE GENOMIC DNA]</scope>
    <source>
        <strain evidence="6">93-146</strain>
    </source>
</reference>
<proteinExistence type="inferred from homology"/>
<comment type="cofactor">
    <cofactor evidence="3">
        <name>Mg(2+)</name>
        <dbReference type="ChEBI" id="CHEBI:18420"/>
    </cofactor>
</comment>
<dbReference type="RefSeq" id="WP_015872338.1">
    <property type="nucleotide sequence ID" value="NC_012779.2"/>
</dbReference>
<dbReference type="GeneID" id="69539969"/>
<dbReference type="NCBIfam" id="NF003429">
    <property type="entry name" value="PRK04926.1"/>
    <property type="match status" value="1"/>
</dbReference>
<keyword evidence="2 3" id="KW-0460">Magnesium</keyword>
<dbReference type="AlphaFoldDB" id="C5BAP3"/>
<dbReference type="InterPro" id="IPR026875">
    <property type="entry name" value="PHydrolase_assoc_dom"/>
</dbReference>
<comment type="catalytic activity">
    <reaction evidence="3">
        <text>dGTP + H2O = 2'-deoxyguanosine + triphosphate + H(+)</text>
        <dbReference type="Rhea" id="RHEA:15193"/>
        <dbReference type="ChEBI" id="CHEBI:15377"/>
        <dbReference type="ChEBI" id="CHEBI:15378"/>
        <dbReference type="ChEBI" id="CHEBI:17172"/>
        <dbReference type="ChEBI" id="CHEBI:18036"/>
        <dbReference type="ChEBI" id="CHEBI:61429"/>
        <dbReference type="EC" id="3.1.5.1"/>
    </reaction>
</comment>
<dbReference type="EMBL" id="CP001600">
    <property type="protein sequence ID" value="ACR70250.1"/>
    <property type="molecule type" value="Genomic_DNA"/>
</dbReference>
<dbReference type="Gene3D" id="1.10.3210.10">
    <property type="entry name" value="Hypothetical protein af1432"/>
    <property type="match status" value="2"/>
</dbReference>
<reference evidence="5 6" key="2">
    <citation type="journal article" date="2012" name="J. Bacteriol.">
        <title>Genome Sequence of Edwardsiella ictaluri 93-146, a Strain Associated with a Natural Channel Catfish Outbreak of Enteric Septicemia of Catfish.</title>
        <authorList>
            <person name="Williams M.L."/>
            <person name="Gillaspy A.F."/>
            <person name="Dyer D.W."/>
            <person name="Thune R.L."/>
            <person name="Waldbieser G.C."/>
            <person name="Schuster S.C."/>
            <person name="Gipson J."/>
            <person name="Zaitshik J."/>
            <person name="Landry C."/>
            <person name="Banes M.M."/>
            <person name="Lawrence M.L."/>
        </authorList>
    </citation>
    <scope>NUCLEOTIDE SEQUENCE [LARGE SCALE GENOMIC DNA]</scope>
    <source>
        <strain evidence="5 6">93-146</strain>
    </source>
</reference>
<dbReference type="PROSITE" id="PS51831">
    <property type="entry name" value="HD"/>
    <property type="match status" value="1"/>
</dbReference>
<dbReference type="NCBIfam" id="TIGR01353">
    <property type="entry name" value="dGTP_triPase"/>
    <property type="match status" value="1"/>
</dbReference>
<dbReference type="GO" id="GO:0006203">
    <property type="term" value="P:dGTP catabolic process"/>
    <property type="evidence" value="ECO:0007669"/>
    <property type="project" value="InterPro"/>
</dbReference>
<dbReference type="InterPro" id="IPR003607">
    <property type="entry name" value="HD/PDEase_dom"/>
</dbReference>
<dbReference type="InterPro" id="IPR006261">
    <property type="entry name" value="dGTPase"/>
</dbReference>
<dbReference type="Gene3D" id="1.10.3410.10">
    <property type="entry name" value="putative deoxyguanosinetriphosphate triphosphohydrolase like domain"/>
    <property type="match status" value="1"/>
</dbReference>
<dbReference type="EC" id="3.1.5.1" evidence="3"/>
<keyword evidence="1 3" id="KW-0378">Hydrolase</keyword>
<dbReference type="PANTHER" id="PTHR11373:SF32">
    <property type="entry name" value="DEOXYGUANOSINETRIPHOSPHATE TRIPHOSPHOHYDROLASE"/>
    <property type="match status" value="1"/>
</dbReference>
<accession>C5BAP3</accession>
<dbReference type="InterPro" id="IPR020779">
    <property type="entry name" value="dNTPase_1"/>
</dbReference>
<name>C5BAP3_EDWI9</name>
<comment type="similarity">
    <text evidence="3">Belongs to the dGTPase family. Type 1 subfamily.</text>
</comment>
<dbReference type="PANTHER" id="PTHR11373">
    <property type="entry name" value="DEOXYNUCLEOSIDE TRIPHOSPHATE TRIPHOSPHOHYDROLASE"/>
    <property type="match status" value="1"/>
</dbReference>
<dbReference type="InterPro" id="IPR023293">
    <property type="entry name" value="dGTP_triP_hydro_central_sf"/>
</dbReference>
<evidence type="ECO:0000259" key="4">
    <source>
        <dbReference type="PROSITE" id="PS51831"/>
    </source>
</evidence>
<dbReference type="InterPro" id="IPR006674">
    <property type="entry name" value="HD_domain"/>
</dbReference>
<dbReference type="GO" id="GO:0000287">
    <property type="term" value="F:magnesium ion binding"/>
    <property type="evidence" value="ECO:0007669"/>
    <property type="project" value="UniProtKB-UniRule"/>
</dbReference>
<gene>
    <name evidence="3" type="primary">dgt</name>
    <name evidence="5" type="ordered locus">NT01EI_3100</name>
</gene>
<evidence type="ECO:0000256" key="1">
    <source>
        <dbReference type="ARBA" id="ARBA00022801"/>
    </source>
</evidence>
<evidence type="ECO:0000256" key="3">
    <source>
        <dbReference type="HAMAP-Rule" id="MF_00030"/>
    </source>
</evidence>
<dbReference type="STRING" id="67780.B6E78_07355"/>